<dbReference type="InterPro" id="IPR050257">
    <property type="entry name" value="eL8/uL1-like"/>
</dbReference>
<evidence type="ECO:0008006" key="3">
    <source>
        <dbReference type="Google" id="ProtNLM"/>
    </source>
</evidence>
<protein>
    <recommendedName>
        <fullName evidence="3">Ribosomal protein L1</fullName>
    </recommendedName>
</protein>
<evidence type="ECO:0000256" key="1">
    <source>
        <dbReference type="SAM" id="MobiDB-lite"/>
    </source>
</evidence>
<organism evidence="2">
    <name type="scientific">Picea sitchensis</name>
    <name type="common">Sitka spruce</name>
    <name type="synonym">Pinus sitchensis</name>
    <dbReference type="NCBI Taxonomy" id="3332"/>
    <lineage>
        <taxon>Eukaryota</taxon>
        <taxon>Viridiplantae</taxon>
        <taxon>Streptophyta</taxon>
        <taxon>Embryophyta</taxon>
        <taxon>Tracheophyta</taxon>
        <taxon>Spermatophyta</taxon>
        <taxon>Pinopsida</taxon>
        <taxon>Pinidae</taxon>
        <taxon>Conifers I</taxon>
        <taxon>Pinales</taxon>
        <taxon>Pinaceae</taxon>
        <taxon>Picea</taxon>
    </lineage>
</organism>
<dbReference type="InterPro" id="IPR023674">
    <property type="entry name" value="Ribosomal_uL1-like"/>
</dbReference>
<dbReference type="GO" id="GO:0003723">
    <property type="term" value="F:RNA binding"/>
    <property type="evidence" value="ECO:0007669"/>
    <property type="project" value="InterPro"/>
</dbReference>
<dbReference type="EMBL" id="EF678342">
    <property type="protein sequence ID" value="ABR18104.1"/>
    <property type="molecule type" value="mRNA"/>
</dbReference>
<dbReference type="OMA" id="NISCMFL"/>
<dbReference type="Gene3D" id="3.30.190.20">
    <property type="match status" value="1"/>
</dbReference>
<feature type="compositionally biased region" description="Basic residues" evidence="1">
    <location>
        <begin position="486"/>
        <end position="501"/>
    </location>
</feature>
<sequence length="501" mass="54591">MANRENENDESQVSSPVSKEIVELAVELLLKVINSKPKDQKPQRVDRKEFICLVVQLKMRVDSTSTIPESIPVPHPLFRFDGSQAICLIIGDEIEGLNAEVAENKIKDEGLPISKVFQCEKLQADCKTFKFKDRNKLCQSFDLFMAYKSVVPIIPGLLWSTFPLNERYVVPVDLTHKQWRGELESACSLAIVSSKRSTCVAKVARVSQTSKEIVENVVAVIDRLVSVLPGKWNNISCMFLKTSDSLQCSLYTCLSKMPVGIEDVETGSEIDAPKMNGEAGIAGGLFSKKRIQHSEKTLDTKRKKGLSLEGKTECLNGQDVGDGVPKDDSPPTSGLEKNVESVDLQGGVVSSKKMIQRAEKTPDTKRKKGLSLEGKAGYLNSQDVGDGVPRDDSPPTSGLEKNGESVDLQSGVVSSKKRIQHAEKTPDTKRKKGLSLECKTGYLNGQDVGDGVPKDDSPQTSGLEKNVESVDLQGGVVANSVDASTKKTKSRSSKKTPVRVG</sequence>
<dbReference type="SUPFAM" id="SSF56808">
    <property type="entry name" value="Ribosomal protein L1"/>
    <property type="match status" value="1"/>
</dbReference>
<proteinExistence type="evidence at transcript level"/>
<name>B8LR24_PICSI</name>
<dbReference type="AlphaFoldDB" id="B8LR24"/>
<accession>B8LR24</accession>
<evidence type="ECO:0000313" key="2">
    <source>
        <dbReference type="EMBL" id="ABR18104.1"/>
    </source>
</evidence>
<reference evidence="2" key="1">
    <citation type="submission" date="2007-06" db="EMBL/GenBank/DDBJ databases">
        <title>Full length cDNA sequences from Sitka Spruce (Picea sitchensis).</title>
        <authorList>
            <person name="Ralph S.G."/>
            <person name="Chun H.E."/>
            <person name="Liao N."/>
            <person name="Ali J."/>
            <person name="Reid K."/>
            <person name="Kolosova N."/>
            <person name="Cooper N."/>
            <person name="Cullis C."/>
            <person name="Jancsik S."/>
            <person name="Moore R."/>
            <person name="Mayo M."/>
            <person name="Wagner S."/>
            <person name="Holt R.A."/>
            <person name="Jones S.J.M."/>
            <person name="Marra M.A."/>
            <person name="Ritland C.E."/>
            <person name="Ritland K."/>
            <person name="Bohlmann J."/>
        </authorList>
    </citation>
    <scope>NUCLEOTIDE SEQUENCE</scope>
    <source>
        <tissue evidence="2">Bark</tissue>
    </source>
</reference>
<feature type="region of interest" description="Disordered" evidence="1">
    <location>
        <begin position="309"/>
        <end position="501"/>
    </location>
</feature>
<dbReference type="PANTHER" id="PTHR23105">
    <property type="entry name" value="RIBOSOMAL PROTEIN L7AE FAMILY MEMBER"/>
    <property type="match status" value="1"/>
</dbReference>
<dbReference type="InterPro" id="IPR028364">
    <property type="entry name" value="Ribosomal_uL1/biogenesis"/>
</dbReference>
<dbReference type="Pfam" id="PF00687">
    <property type="entry name" value="Ribosomal_L1"/>
    <property type="match status" value="1"/>
</dbReference>